<evidence type="ECO:0000256" key="3">
    <source>
        <dbReference type="ARBA" id="ARBA00022692"/>
    </source>
</evidence>
<evidence type="ECO:0000313" key="7">
    <source>
        <dbReference type="EMBL" id="OGD86148.1"/>
    </source>
</evidence>
<evidence type="ECO:0000256" key="2">
    <source>
        <dbReference type="ARBA" id="ARBA00022475"/>
    </source>
</evidence>
<feature type="transmembrane region" description="Helical" evidence="6">
    <location>
        <begin position="283"/>
        <end position="305"/>
    </location>
</feature>
<feature type="transmembrane region" description="Helical" evidence="6">
    <location>
        <begin position="37"/>
        <end position="56"/>
    </location>
</feature>
<evidence type="ECO:0008006" key="9">
    <source>
        <dbReference type="Google" id="ProtNLM"/>
    </source>
</evidence>
<evidence type="ECO:0000256" key="6">
    <source>
        <dbReference type="SAM" id="Phobius"/>
    </source>
</evidence>
<gene>
    <name evidence="7" type="ORF">A2164_01560</name>
</gene>
<comment type="subcellular location">
    <subcellularLocation>
        <location evidence="1">Cell membrane</location>
        <topology evidence="1">Multi-pass membrane protein</topology>
    </subcellularLocation>
</comment>
<feature type="transmembrane region" description="Helical" evidence="6">
    <location>
        <begin position="150"/>
        <end position="166"/>
    </location>
</feature>
<dbReference type="GO" id="GO:0005886">
    <property type="term" value="C:plasma membrane"/>
    <property type="evidence" value="ECO:0007669"/>
    <property type="project" value="UniProtKB-SubCell"/>
</dbReference>
<dbReference type="PANTHER" id="PTHR40277:SF1">
    <property type="entry name" value="BLL5419 PROTEIN"/>
    <property type="match status" value="1"/>
</dbReference>
<keyword evidence="3 6" id="KW-0812">Transmembrane</keyword>
<evidence type="ECO:0000313" key="8">
    <source>
        <dbReference type="Proteomes" id="UP000176317"/>
    </source>
</evidence>
<name>A0A1F5G2S8_9BACT</name>
<sequence length="313" mass="36072">MTNPKVLLLKLLISFLIILNLLKILDLNSLITVLKNISLPIYFFAMVNIFFATFVVNTFKWKYILKKFSISEKFSRLFRLNLFSNLFTVFSLGQLTGEIAKSYRFTRNKKDKSIYLITIFLDRLSGLLILGLFVTIYFFSPLRNQEISKLVFLLFSISIFTIFLLLKKETWITLLGKLRFALGSRAKRFTFLPKLQKSFERISDFEFLWLNIILISFIFHLIATFSIWLIGMALGVNLDFFQLIWIYAFVSILLLVPITIGGLGLRESGFIFFLGLLGIKAEVAVSLSILLFASQFFFAIIGGLVELTNKNSD</sequence>
<organism evidence="7 8">
    <name type="scientific">Candidatus Curtissbacteria bacterium RBG_13_35_7</name>
    <dbReference type="NCBI Taxonomy" id="1797705"/>
    <lineage>
        <taxon>Bacteria</taxon>
        <taxon>Candidatus Curtissiibacteriota</taxon>
    </lineage>
</organism>
<accession>A0A1F5G2S8</accession>
<reference evidence="7 8" key="1">
    <citation type="journal article" date="2016" name="Nat. Commun.">
        <title>Thousands of microbial genomes shed light on interconnected biogeochemical processes in an aquifer system.</title>
        <authorList>
            <person name="Anantharaman K."/>
            <person name="Brown C.T."/>
            <person name="Hug L.A."/>
            <person name="Sharon I."/>
            <person name="Castelle C.J."/>
            <person name="Probst A.J."/>
            <person name="Thomas B.C."/>
            <person name="Singh A."/>
            <person name="Wilkins M.J."/>
            <person name="Karaoz U."/>
            <person name="Brodie E.L."/>
            <person name="Williams K.H."/>
            <person name="Hubbard S.S."/>
            <person name="Banfield J.F."/>
        </authorList>
    </citation>
    <scope>NUCLEOTIDE SEQUENCE [LARGE SCALE GENOMIC DNA]</scope>
</reference>
<feature type="transmembrane region" description="Helical" evidence="6">
    <location>
        <begin position="7"/>
        <end position="25"/>
    </location>
</feature>
<dbReference type="EMBL" id="MFAT01000042">
    <property type="protein sequence ID" value="OGD86148.1"/>
    <property type="molecule type" value="Genomic_DNA"/>
</dbReference>
<dbReference type="PANTHER" id="PTHR40277">
    <property type="entry name" value="BLL5419 PROTEIN"/>
    <property type="match status" value="1"/>
</dbReference>
<dbReference type="NCBIfam" id="TIGR00374">
    <property type="entry name" value="flippase-like domain"/>
    <property type="match status" value="1"/>
</dbReference>
<evidence type="ECO:0000256" key="4">
    <source>
        <dbReference type="ARBA" id="ARBA00022989"/>
    </source>
</evidence>
<dbReference type="AlphaFoldDB" id="A0A1F5G2S8"/>
<feature type="transmembrane region" description="Helical" evidence="6">
    <location>
        <begin position="77"/>
        <end position="95"/>
    </location>
</feature>
<feature type="transmembrane region" description="Helical" evidence="6">
    <location>
        <begin position="115"/>
        <end position="138"/>
    </location>
</feature>
<protein>
    <recommendedName>
        <fullName evidence="9">Flippase-like domain-containing protein</fullName>
    </recommendedName>
</protein>
<keyword evidence="5 6" id="KW-0472">Membrane</keyword>
<evidence type="ECO:0000256" key="5">
    <source>
        <dbReference type="ARBA" id="ARBA00023136"/>
    </source>
</evidence>
<feature type="transmembrane region" description="Helical" evidence="6">
    <location>
        <begin position="243"/>
        <end position="263"/>
    </location>
</feature>
<proteinExistence type="predicted"/>
<evidence type="ECO:0000256" key="1">
    <source>
        <dbReference type="ARBA" id="ARBA00004651"/>
    </source>
</evidence>
<comment type="caution">
    <text evidence="7">The sequence shown here is derived from an EMBL/GenBank/DDBJ whole genome shotgun (WGS) entry which is preliminary data.</text>
</comment>
<dbReference type="InterPro" id="IPR022791">
    <property type="entry name" value="L-PG_synthase/AglD"/>
</dbReference>
<dbReference type="Pfam" id="PF03706">
    <property type="entry name" value="LPG_synthase_TM"/>
    <property type="match status" value="1"/>
</dbReference>
<keyword evidence="2" id="KW-1003">Cell membrane</keyword>
<keyword evidence="4 6" id="KW-1133">Transmembrane helix</keyword>
<feature type="transmembrane region" description="Helical" evidence="6">
    <location>
        <begin position="207"/>
        <end position="231"/>
    </location>
</feature>
<dbReference type="Proteomes" id="UP000176317">
    <property type="component" value="Unassembled WGS sequence"/>
</dbReference>